<gene>
    <name evidence="2" type="ORF">HNR23_003876</name>
</gene>
<dbReference type="EMBL" id="JACHDS010000001">
    <property type="protein sequence ID" value="MBB6173816.1"/>
    <property type="molecule type" value="Genomic_DNA"/>
</dbReference>
<accession>A0A7W9YM99</accession>
<feature type="compositionally biased region" description="Polar residues" evidence="1">
    <location>
        <begin position="1"/>
        <end position="10"/>
    </location>
</feature>
<reference evidence="2 3" key="1">
    <citation type="submission" date="2020-08" db="EMBL/GenBank/DDBJ databases">
        <title>Sequencing the genomes of 1000 actinobacteria strains.</title>
        <authorList>
            <person name="Klenk H.-P."/>
        </authorList>
    </citation>
    <scope>NUCLEOTIDE SEQUENCE [LARGE SCALE GENOMIC DNA]</scope>
    <source>
        <strain evidence="2 3">DSM 46659</strain>
    </source>
</reference>
<feature type="region of interest" description="Disordered" evidence="1">
    <location>
        <begin position="1"/>
        <end position="23"/>
    </location>
</feature>
<protein>
    <submittedName>
        <fullName evidence="2">Uncharacterized protein</fullName>
    </submittedName>
</protein>
<dbReference type="AlphaFoldDB" id="A0A7W9YM99"/>
<proteinExistence type="predicted"/>
<sequence length="56" mass="6199">MDGRSTSVDTLSEERRERYPQEVTAPDAVVPAARFDVQDVLCQGQRNAARPPRAGQ</sequence>
<keyword evidence="3" id="KW-1185">Reference proteome</keyword>
<evidence type="ECO:0000256" key="1">
    <source>
        <dbReference type="SAM" id="MobiDB-lite"/>
    </source>
</evidence>
<dbReference type="RefSeq" id="WP_184077444.1">
    <property type="nucleotide sequence ID" value="NZ_JACHDS010000001.1"/>
</dbReference>
<evidence type="ECO:0000313" key="2">
    <source>
        <dbReference type="EMBL" id="MBB6173816.1"/>
    </source>
</evidence>
<organism evidence="2 3">
    <name type="scientific">Nocardiopsis mwathae</name>
    <dbReference type="NCBI Taxonomy" id="1472723"/>
    <lineage>
        <taxon>Bacteria</taxon>
        <taxon>Bacillati</taxon>
        <taxon>Actinomycetota</taxon>
        <taxon>Actinomycetes</taxon>
        <taxon>Streptosporangiales</taxon>
        <taxon>Nocardiopsidaceae</taxon>
        <taxon>Nocardiopsis</taxon>
    </lineage>
</organism>
<comment type="caution">
    <text evidence="2">The sequence shown here is derived from an EMBL/GenBank/DDBJ whole genome shotgun (WGS) entry which is preliminary data.</text>
</comment>
<dbReference type="Proteomes" id="UP000546642">
    <property type="component" value="Unassembled WGS sequence"/>
</dbReference>
<evidence type="ECO:0000313" key="3">
    <source>
        <dbReference type="Proteomes" id="UP000546642"/>
    </source>
</evidence>
<name>A0A7W9YM99_9ACTN</name>